<protein>
    <submittedName>
        <fullName evidence="2">Uncharacterized protein</fullName>
    </submittedName>
</protein>
<evidence type="ECO:0000313" key="3">
    <source>
        <dbReference type="Proteomes" id="UP001428341"/>
    </source>
</evidence>
<comment type="caution">
    <text evidence="2">The sequence shown here is derived from an EMBL/GenBank/DDBJ whole genome shotgun (WGS) entry which is preliminary data.</text>
</comment>
<reference evidence="2 3" key="1">
    <citation type="submission" date="2024-05" db="EMBL/GenBank/DDBJ databases">
        <title>Haplotype-resolved chromosome-level genome assembly of Huyou (Citrus changshanensis).</title>
        <authorList>
            <person name="Miao C."/>
            <person name="Chen W."/>
            <person name="Wu Y."/>
            <person name="Wang L."/>
            <person name="Zhao S."/>
            <person name="Grierson D."/>
            <person name="Xu C."/>
            <person name="Chen K."/>
        </authorList>
    </citation>
    <scope>NUCLEOTIDE SEQUENCE [LARGE SCALE GENOMIC DNA]</scope>
    <source>
        <strain evidence="2">01-14</strain>
        <tissue evidence="2">Leaf</tissue>
    </source>
</reference>
<gene>
    <name evidence="2" type="ORF">WN944_017031</name>
</gene>
<name>A0AAP0MD31_9ROSI</name>
<feature type="compositionally biased region" description="Basic and acidic residues" evidence="1">
    <location>
        <begin position="20"/>
        <end position="33"/>
    </location>
</feature>
<dbReference type="AlphaFoldDB" id="A0AAP0MD31"/>
<organism evidence="2 3">
    <name type="scientific">Citrus x changshan-huyou</name>
    <dbReference type="NCBI Taxonomy" id="2935761"/>
    <lineage>
        <taxon>Eukaryota</taxon>
        <taxon>Viridiplantae</taxon>
        <taxon>Streptophyta</taxon>
        <taxon>Embryophyta</taxon>
        <taxon>Tracheophyta</taxon>
        <taxon>Spermatophyta</taxon>
        <taxon>Magnoliopsida</taxon>
        <taxon>eudicotyledons</taxon>
        <taxon>Gunneridae</taxon>
        <taxon>Pentapetalae</taxon>
        <taxon>rosids</taxon>
        <taxon>malvids</taxon>
        <taxon>Sapindales</taxon>
        <taxon>Rutaceae</taxon>
        <taxon>Aurantioideae</taxon>
        <taxon>Citrus</taxon>
    </lineage>
</organism>
<keyword evidence="3" id="KW-1185">Reference proteome</keyword>
<evidence type="ECO:0000313" key="2">
    <source>
        <dbReference type="EMBL" id="KAK9201823.1"/>
    </source>
</evidence>
<sequence length="85" mass="9781">MGKKKKHEKLKLVVAELIRRREQTRSYSDKADCSAESVEETEEKDREESGEETPKPNSEKIWATADGPHVSHVQCNMIKDEPNKE</sequence>
<dbReference type="EMBL" id="JBCGBO010000005">
    <property type="protein sequence ID" value="KAK9201823.1"/>
    <property type="molecule type" value="Genomic_DNA"/>
</dbReference>
<evidence type="ECO:0000256" key="1">
    <source>
        <dbReference type="SAM" id="MobiDB-lite"/>
    </source>
</evidence>
<feature type="region of interest" description="Disordered" evidence="1">
    <location>
        <begin position="20"/>
        <end position="85"/>
    </location>
</feature>
<feature type="compositionally biased region" description="Basic and acidic residues" evidence="1">
    <location>
        <begin position="43"/>
        <end position="58"/>
    </location>
</feature>
<proteinExistence type="predicted"/>
<accession>A0AAP0MD31</accession>
<dbReference type="Proteomes" id="UP001428341">
    <property type="component" value="Unassembled WGS sequence"/>
</dbReference>